<dbReference type="GeneID" id="93722722"/>
<keyword evidence="2" id="KW-1185">Reference proteome</keyword>
<evidence type="ECO:0008006" key="3">
    <source>
        <dbReference type="Google" id="ProtNLM"/>
    </source>
</evidence>
<accession>G2T104</accession>
<evidence type="ECO:0000313" key="2">
    <source>
        <dbReference type="Proteomes" id="UP000008178"/>
    </source>
</evidence>
<dbReference type="eggNOG" id="ENOG5033VXZ">
    <property type="taxonomic scope" value="Bacteria"/>
</dbReference>
<dbReference type="OrthoDB" id="7063737at2"/>
<protein>
    <recommendedName>
        <fullName evidence="3">HEPN domain-containing protein</fullName>
    </recommendedName>
</protein>
<dbReference type="HOGENOM" id="CLU_1324266_0_0_9"/>
<reference evidence="1 2" key="1">
    <citation type="journal article" date="2015" name="Genome Announc.">
        <title>Complete genome sequence of the human gut symbiont Roseburia hominis.</title>
        <authorList>
            <person name="Travis A.J."/>
            <person name="Kelly D."/>
            <person name="Flint H.J."/>
            <person name="Aminov R.I."/>
        </authorList>
    </citation>
    <scope>NUCLEOTIDE SEQUENCE [LARGE SCALE GENOMIC DNA]</scope>
    <source>
        <strain evidence="2">DSM 16839 / JCM 17582 / NCIMB 14029 / A2-183</strain>
    </source>
</reference>
<proteinExistence type="predicted"/>
<dbReference type="EMBL" id="CP003040">
    <property type="protein sequence ID" value="AEN95998.1"/>
    <property type="molecule type" value="Genomic_DNA"/>
</dbReference>
<dbReference type="KEGG" id="rho:RHOM_04380"/>
<evidence type="ECO:0000313" key="1">
    <source>
        <dbReference type="EMBL" id="AEN95998.1"/>
    </source>
</evidence>
<dbReference type="BioCyc" id="RHOM585394:G1H02-890-MONOMER"/>
<dbReference type="Proteomes" id="UP000008178">
    <property type="component" value="Chromosome"/>
</dbReference>
<dbReference type="STRING" id="585394.RHOM_04380"/>
<dbReference type="AlphaFoldDB" id="G2T104"/>
<name>G2T104_ROSHA</name>
<dbReference type="RefSeq" id="WP_014079043.1">
    <property type="nucleotide sequence ID" value="NC_015977.1"/>
</dbReference>
<organism evidence="1 2">
    <name type="scientific">Roseburia hominis (strain DSM 16839 / JCM 17582 / NCIMB 14029 / A2-183)</name>
    <dbReference type="NCBI Taxonomy" id="585394"/>
    <lineage>
        <taxon>Bacteria</taxon>
        <taxon>Bacillati</taxon>
        <taxon>Bacillota</taxon>
        <taxon>Clostridia</taxon>
        <taxon>Lachnospirales</taxon>
        <taxon>Lachnospiraceae</taxon>
        <taxon>Roseburia</taxon>
    </lineage>
</organism>
<gene>
    <name evidence="1" type="ordered locus">RHOM_04380</name>
</gene>
<sequence>MEKIFSYNVDIDKTAYMNWRTRQHQPIHDMMIIADGYMKAAIMLAQDCLQDNGDKKADIVVFPMLFSANHAIELYLKSINWSLDMLLNMKESFCGGHDIRQIWNTVKKRMIGFETDKEQRKQFKEMTKELNDYILELYDKIDKDHNANAKMKNMDFSRYPFNADDEYHFYIENYGNEVVDLEMFVEIFKKIGDNLNCIAGYYEEMATFVPDYDREKE</sequence>